<sequence length="219" mass="23803">MARGALGSDFLFHERNGTRAHGKAAALGARRCYLRARPATNPDRQGAPRGGTAVYYKRALYCCPIDIPPSSREMEALAESLHFDIVTPLTSTYYPNKINCRSDILDIAFMKGVALKLGCIGPLQWLNSDHRSVLMRLGSLIADCPPSIKTITNWQKVSAALEEIDTPILNSILNDTVSTDDIDNAIGALTNHITTVVESSSKTVPAKSDPESCLEMLSN</sequence>
<accession>A0A4C1XQ72</accession>
<name>A0A4C1XQ72_EUMVA</name>
<dbReference type="EMBL" id="BGZK01000947">
    <property type="protein sequence ID" value="GBP66086.1"/>
    <property type="molecule type" value="Genomic_DNA"/>
</dbReference>
<organism evidence="1 2">
    <name type="scientific">Eumeta variegata</name>
    <name type="common">Bagworm moth</name>
    <name type="synonym">Eumeta japonica</name>
    <dbReference type="NCBI Taxonomy" id="151549"/>
    <lineage>
        <taxon>Eukaryota</taxon>
        <taxon>Metazoa</taxon>
        <taxon>Ecdysozoa</taxon>
        <taxon>Arthropoda</taxon>
        <taxon>Hexapoda</taxon>
        <taxon>Insecta</taxon>
        <taxon>Pterygota</taxon>
        <taxon>Neoptera</taxon>
        <taxon>Endopterygota</taxon>
        <taxon>Lepidoptera</taxon>
        <taxon>Glossata</taxon>
        <taxon>Ditrysia</taxon>
        <taxon>Tineoidea</taxon>
        <taxon>Psychidae</taxon>
        <taxon>Oiketicinae</taxon>
        <taxon>Eumeta</taxon>
    </lineage>
</organism>
<evidence type="ECO:0000313" key="2">
    <source>
        <dbReference type="Proteomes" id="UP000299102"/>
    </source>
</evidence>
<keyword evidence="2" id="KW-1185">Reference proteome</keyword>
<comment type="caution">
    <text evidence="1">The sequence shown here is derived from an EMBL/GenBank/DDBJ whole genome shotgun (WGS) entry which is preliminary data.</text>
</comment>
<proteinExistence type="predicted"/>
<dbReference type="OrthoDB" id="7487383at2759"/>
<evidence type="ECO:0000313" key="1">
    <source>
        <dbReference type="EMBL" id="GBP66086.1"/>
    </source>
</evidence>
<protein>
    <submittedName>
        <fullName evidence="1">Uncharacterized protein</fullName>
    </submittedName>
</protein>
<dbReference type="AlphaFoldDB" id="A0A4C1XQ72"/>
<gene>
    <name evidence="1" type="ORF">EVAR_37548_1</name>
</gene>
<reference evidence="1 2" key="1">
    <citation type="journal article" date="2019" name="Commun. Biol.">
        <title>The bagworm genome reveals a unique fibroin gene that provides high tensile strength.</title>
        <authorList>
            <person name="Kono N."/>
            <person name="Nakamura H."/>
            <person name="Ohtoshi R."/>
            <person name="Tomita M."/>
            <person name="Numata K."/>
            <person name="Arakawa K."/>
        </authorList>
    </citation>
    <scope>NUCLEOTIDE SEQUENCE [LARGE SCALE GENOMIC DNA]</scope>
</reference>
<dbReference type="Proteomes" id="UP000299102">
    <property type="component" value="Unassembled WGS sequence"/>
</dbReference>